<keyword evidence="1" id="KW-0472">Membrane</keyword>
<keyword evidence="3" id="KW-1185">Reference proteome</keyword>
<evidence type="ECO:0008006" key="4">
    <source>
        <dbReference type="Google" id="ProtNLM"/>
    </source>
</evidence>
<feature type="transmembrane region" description="Helical" evidence="1">
    <location>
        <begin position="103"/>
        <end position="121"/>
    </location>
</feature>
<feature type="transmembrane region" description="Helical" evidence="1">
    <location>
        <begin position="153"/>
        <end position="173"/>
    </location>
</feature>
<sequence length="397" mass="45325">MLKTFFFLMLMVLLLIGLFVPNGHLAFFIALVTYIYIGLIVERRSSVHMMFFLGFSTFIFLPAILNWYYLGVEFSLYFLTTIASLLFIFLTRKTKVKPFYERGAVVYLFISMCFFCLALVVLGEGGLVKGLFAFLIILMSMSFSQNNFRRNSAIFSAFFLVFIAYALFSWSGFGRTVTVGWLLLAGLQFAYSVGFHINKYVFGLIPGLAATLFSSRDLLKLKFNSFEAALYDSAYAPYRFASSLIEQFEQRGYDFAGFFDQIIFTLFVFVPRDIWPSKPYGFGFEYTVRHLDTYLVDAGHSVASTLIGDHIYYLGYLGVFTSLIIMAVLAVPVNFLYRIKGLNGNGVLLFSASMMVLVWGGMTSFSARVALPSIMFVILFILLRRFLTRKVKFVWEH</sequence>
<dbReference type="EMBL" id="FPBP01000018">
    <property type="protein sequence ID" value="SFU95563.1"/>
    <property type="molecule type" value="Genomic_DNA"/>
</dbReference>
<reference evidence="3" key="1">
    <citation type="submission" date="2016-10" db="EMBL/GenBank/DDBJ databases">
        <authorList>
            <person name="Varghese N."/>
            <person name="Submissions S."/>
        </authorList>
    </citation>
    <scope>NUCLEOTIDE SEQUENCE [LARGE SCALE GENOMIC DNA]</scope>
    <source>
        <strain evidence="3">CGMCC 1.6981</strain>
    </source>
</reference>
<evidence type="ECO:0000313" key="2">
    <source>
        <dbReference type="EMBL" id="SFU95563.1"/>
    </source>
</evidence>
<feature type="transmembrane region" description="Helical" evidence="1">
    <location>
        <begin position="127"/>
        <end position="144"/>
    </location>
</feature>
<accession>A0A1I7KDQ6</accession>
<dbReference type="Proteomes" id="UP000198693">
    <property type="component" value="Unassembled WGS sequence"/>
</dbReference>
<feature type="transmembrane region" description="Helical" evidence="1">
    <location>
        <begin position="252"/>
        <end position="270"/>
    </location>
</feature>
<protein>
    <recommendedName>
        <fullName evidence="4">Oligosaccharide repeat unit polymerase</fullName>
    </recommendedName>
</protein>
<evidence type="ECO:0000256" key="1">
    <source>
        <dbReference type="SAM" id="Phobius"/>
    </source>
</evidence>
<gene>
    <name evidence="2" type="ORF">SAMN04487955_11827</name>
</gene>
<feature type="transmembrane region" description="Helical" evidence="1">
    <location>
        <begin position="311"/>
        <end position="335"/>
    </location>
</feature>
<organism evidence="2 3">
    <name type="scientific">Halomonas korlensis</name>
    <dbReference type="NCBI Taxonomy" id="463301"/>
    <lineage>
        <taxon>Bacteria</taxon>
        <taxon>Pseudomonadati</taxon>
        <taxon>Pseudomonadota</taxon>
        <taxon>Gammaproteobacteria</taxon>
        <taxon>Oceanospirillales</taxon>
        <taxon>Halomonadaceae</taxon>
        <taxon>Halomonas</taxon>
    </lineage>
</organism>
<proteinExistence type="predicted"/>
<dbReference type="AlphaFoldDB" id="A0A1I7KDQ6"/>
<feature type="transmembrane region" description="Helical" evidence="1">
    <location>
        <begin position="49"/>
        <end position="68"/>
    </location>
</feature>
<feature type="transmembrane region" description="Helical" evidence="1">
    <location>
        <begin position="6"/>
        <end position="37"/>
    </location>
</feature>
<feature type="transmembrane region" description="Helical" evidence="1">
    <location>
        <begin position="365"/>
        <end position="383"/>
    </location>
</feature>
<evidence type="ECO:0000313" key="3">
    <source>
        <dbReference type="Proteomes" id="UP000198693"/>
    </source>
</evidence>
<name>A0A1I7KDQ6_9GAMM</name>
<keyword evidence="1" id="KW-1133">Transmembrane helix</keyword>
<dbReference type="STRING" id="463301.SAMN04487955_11827"/>
<feature type="transmembrane region" description="Helical" evidence="1">
    <location>
        <begin position="342"/>
        <end position="359"/>
    </location>
</feature>
<feature type="transmembrane region" description="Helical" evidence="1">
    <location>
        <begin position="74"/>
        <end position="91"/>
    </location>
</feature>
<feature type="transmembrane region" description="Helical" evidence="1">
    <location>
        <begin position="193"/>
        <end position="213"/>
    </location>
</feature>
<keyword evidence="1" id="KW-0812">Transmembrane</keyword>